<feature type="domain" description="O-antigen ligase-related" evidence="6">
    <location>
        <begin position="204"/>
        <end position="350"/>
    </location>
</feature>
<organism evidence="7 8">
    <name type="scientific">Dolosicoccus paucivorans</name>
    <dbReference type="NCBI Taxonomy" id="84521"/>
    <lineage>
        <taxon>Bacteria</taxon>
        <taxon>Bacillati</taxon>
        <taxon>Bacillota</taxon>
        <taxon>Bacilli</taxon>
        <taxon>Lactobacillales</taxon>
        <taxon>Aerococcaceae</taxon>
        <taxon>Dolosicoccus</taxon>
    </lineage>
</organism>
<name>A0A2N6SQC9_9LACT</name>
<feature type="transmembrane region" description="Helical" evidence="5">
    <location>
        <begin position="114"/>
        <end position="134"/>
    </location>
</feature>
<dbReference type="GO" id="GO:0016020">
    <property type="term" value="C:membrane"/>
    <property type="evidence" value="ECO:0007669"/>
    <property type="project" value="UniProtKB-SubCell"/>
</dbReference>
<proteinExistence type="predicted"/>
<keyword evidence="7" id="KW-0436">Ligase</keyword>
<reference evidence="7 8" key="1">
    <citation type="submission" date="2017-09" db="EMBL/GenBank/DDBJ databases">
        <title>Bacterial strain isolated from the female urinary microbiota.</title>
        <authorList>
            <person name="Thomas-White K."/>
            <person name="Kumar N."/>
            <person name="Forster S."/>
            <person name="Putonti C."/>
            <person name="Lawley T."/>
            <person name="Wolfe A.J."/>
        </authorList>
    </citation>
    <scope>NUCLEOTIDE SEQUENCE [LARGE SCALE GENOMIC DNA]</scope>
    <source>
        <strain evidence="7 8">UMB0852</strain>
    </source>
</reference>
<feature type="transmembrane region" description="Helical" evidence="5">
    <location>
        <begin position="333"/>
        <end position="356"/>
    </location>
</feature>
<dbReference type="EMBL" id="PNHE01000001">
    <property type="protein sequence ID" value="PMC59256.1"/>
    <property type="molecule type" value="Genomic_DNA"/>
</dbReference>
<sequence>MLYLVLLVASVFLGTELLALSTPFLQVTLYRILALSIYPILCIQLLRPSSSLKIDLNNRGTYFVGAIFLWWLTALVTLGWSESLSHWFQAFFLLTLGLGSVLSLYFFVTNLEQWKTLCLTIWSMMSGLVLWGVLEIGTNTYLFADLEKLDKYHTFTSNPWSRIPVTIFENQNDYATMLLAYIATTVIIYALTHSIWLRLFEWGMALIAGYLIYRTDSRMSLLAAMVMSLLLVLRYFPIKRTVNLMRQALAGIVGFIGVILMVKPSIIQKIGEVIYTKGQDYLTGDMARVNMMKNGFYFLGKTGGFGVGAGNIEHWMLEYGPYSTNGIANIHNWWLEILVGYGVIPFIAYLLAYLLLLIRLYQLSQSLLLTKKTRQMAYGLWMFMFVFVFASITSANNMLIEWHWVYFGMIASFVHLIDRQLKELTRGEKIEFKHTNL</sequence>
<keyword evidence="4 5" id="KW-0472">Membrane</keyword>
<feature type="transmembrane region" description="Helical" evidence="5">
    <location>
        <begin position="248"/>
        <end position="267"/>
    </location>
</feature>
<evidence type="ECO:0000256" key="1">
    <source>
        <dbReference type="ARBA" id="ARBA00004141"/>
    </source>
</evidence>
<comment type="caution">
    <text evidence="7">The sequence shown here is derived from an EMBL/GenBank/DDBJ whole genome shotgun (WGS) entry which is preliminary data.</text>
</comment>
<evidence type="ECO:0000256" key="4">
    <source>
        <dbReference type="ARBA" id="ARBA00023136"/>
    </source>
</evidence>
<dbReference type="InterPro" id="IPR007016">
    <property type="entry name" value="O-antigen_ligase-rel_domated"/>
</dbReference>
<evidence type="ECO:0000256" key="5">
    <source>
        <dbReference type="SAM" id="Phobius"/>
    </source>
</evidence>
<comment type="subcellular location">
    <subcellularLocation>
        <location evidence="1">Membrane</location>
        <topology evidence="1">Multi-pass membrane protein</topology>
    </subcellularLocation>
</comment>
<dbReference type="AlphaFoldDB" id="A0A2N6SQC9"/>
<gene>
    <name evidence="7" type="ORF">CJ205_00695</name>
</gene>
<dbReference type="Pfam" id="PF04932">
    <property type="entry name" value="Wzy_C"/>
    <property type="match status" value="1"/>
</dbReference>
<keyword evidence="8" id="KW-1185">Reference proteome</keyword>
<feature type="transmembrane region" description="Helical" evidence="5">
    <location>
        <begin position="174"/>
        <end position="191"/>
    </location>
</feature>
<evidence type="ECO:0000256" key="3">
    <source>
        <dbReference type="ARBA" id="ARBA00022989"/>
    </source>
</evidence>
<feature type="transmembrane region" description="Helical" evidence="5">
    <location>
        <begin position="87"/>
        <end position="107"/>
    </location>
</feature>
<feature type="transmembrane region" description="Helical" evidence="5">
    <location>
        <begin position="399"/>
        <end position="417"/>
    </location>
</feature>
<protein>
    <submittedName>
        <fullName evidence="7">O-antigen ligase domain-containing protein</fullName>
    </submittedName>
</protein>
<evidence type="ECO:0000313" key="8">
    <source>
        <dbReference type="Proteomes" id="UP000235682"/>
    </source>
</evidence>
<accession>A0A2N6SQC9</accession>
<evidence type="ECO:0000313" key="7">
    <source>
        <dbReference type="EMBL" id="PMC59256.1"/>
    </source>
</evidence>
<dbReference type="STRING" id="84521.SAMN04487994_10215"/>
<evidence type="ECO:0000256" key="2">
    <source>
        <dbReference type="ARBA" id="ARBA00022692"/>
    </source>
</evidence>
<evidence type="ECO:0000259" key="6">
    <source>
        <dbReference type="Pfam" id="PF04932"/>
    </source>
</evidence>
<feature type="transmembrane region" description="Helical" evidence="5">
    <location>
        <begin position="60"/>
        <end position="81"/>
    </location>
</feature>
<feature type="transmembrane region" description="Helical" evidence="5">
    <location>
        <begin position="219"/>
        <end position="236"/>
    </location>
</feature>
<dbReference type="RefSeq" id="WP_102227507.1">
    <property type="nucleotide sequence ID" value="NZ_PNFY01000007.1"/>
</dbReference>
<feature type="transmembrane region" description="Helical" evidence="5">
    <location>
        <begin position="376"/>
        <end position="393"/>
    </location>
</feature>
<feature type="transmembrane region" description="Helical" evidence="5">
    <location>
        <begin position="29"/>
        <end position="48"/>
    </location>
</feature>
<dbReference type="PANTHER" id="PTHR37422">
    <property type="entry name" value="TEICHURONIC ACID BIOSYNTHESIS PROTEIN TUAE"/>
    <property type="match status" value="1"/>
</dbReference>
<keyword evidence="3 5" id="KW-1133">Transmembrane helix</keyword>
<dbReference type="OrthoDB" id="9255580at2"/>
<dbReference type="Proteomes" id="UP000235682">
    <property type="component" value="Unassembled WGS sequence"/>
</dbReference>
<keyword evidence="2 5" id="KW-0812">Transmembrane</keyword>
<dbReference type="InterPro" id="IPR051533">
    <property type="entry name" value="WaaL-like"/>
</dbReference>
<dbReference type="PANTHER" id="PTHR37422:SF23">
    <property type="entry name" value="TEICHURONIC ACID BIOSYNTHESIS PROTEIN TUAE"/>
    <property type="match status" value="1"/>
</dbReference>
<dbReference type="GO" id="GO:0016874">
    <property type="term" value="F:ligase activity"/>
    <property type="evidence" value="ECO:0007669"/>
    <property type="project" value="UniProtKB-KW"/>
</dbReference>